<evidence type="ECO:0000259" key="8">
    <source>
        <dbReference type="Pfam" id="PF13632"/>
    </source>
</evidence>
<feature type="transmembrane region" description="Helical" evidence="7">
    <location>
        <begin position="161"/>
        <end position="185"/>
    </location>
</feature>
<feature type="transmembrane region" description="Helical" evidence="7">
    <location>
        <begin position="197"/>
        <end position="216"/>
    </location>
</feature>
<organism evidence="9 10">
    <name type="scientific">Mycoplasmopsis bovigenitalium</name>
    <dbReference type="NCBI Taxonomy" id="2112"/>
    <lineage>
        <taxon>Bacteria</taxon>
        <taxon>Bacillati</taxon>
        <taxon>Mycoplasmatota</taxon>
        <taxon>Mycoplasmoidales</taxon>
        <taxon>Metamycoplasmataceae</taxon>
        <taxon>Mycoplasmopsis</taxon>
    </lineage>
</organism>
<dbReference type="InterPro" id="IPR001173">
    <property type="entry name" value="Glyco_trans_2-like"/>
</dbReference>
<dbReference type="AlphaFoldDB" id="A0A449A987"/>
<name>A0A449A987_9BACT</name>
<evidence type="ECO:0000256" key="4">
    <source>
        <dbReference type="ARBA" id="ARBA00022692"/>
    </source>
</evidence>
<dbReference type="PANTHER" id="PTHR43867:SF2">
    <property type="entry name" value="CELLULOSE SYNTHASE CATALYTIC SUBUNIT A [UDP-FORMING]"/>
    <property type="match status" value="1"/>
</dbReference>
<proteinExistence type="predicted"/>
<dbReference type="Proteomes" id="UP000290942">
    <property type="component" value="Chromosome"/>
</dbReference>
<keyword evidence="4 7" id="KW-0812">Transmembrane</keyword>
<keyword evidence="3" id="KW-0808">Transferase</keyword>
<evidence type="ECO:0000256" key="3">
    <source>
        <dbReference type="ARBA" id="ARBA00022679"/>
    </source>
</evidence>
<evidence type="ECO:0000256" key="7">
    <source>
        <dbReference type="SAM" id="Phobius"/>
    </source>
</evidence>
<gene>
    <name evidence="9" type="ORF">NCTC10122_00446</name>
</gene>
<accession>A0A449A987</accession>
<evidence type="ECO:0000256" key="6">
    <source>
        <dbReference type="ARBA" id="ARBA00023136"/>
    </source>
</evidence>
<keyword evidence="2" id="KW-0328">Glycosyltransferase</keyword>
<dbReference type="EMBL" id="LR214970">
    <property type="protein sequence ID" value="VEU60843.1"/>
    <property type="molecule type" value="Genomic_DNA"/>
</dbReference>
<sequence length="278" mass="31933">MFDADNVVDKDFLHYINIEYSKGYKIITSYRMPKNYNSSWVAAISGLMYIRESVFVNRPKNALNISCSISGTGFLVDSNILKDGWKYHLLTEDIQLSSDLVSKGQKIGYAKDAITYDEQPTDLKTFFRQRTRWAKGFLQVFRKYSGKLFLKSFTSISAFDIFSFIFPTSLIFILSFLVNLSFAIFGYSTSNITLGNYAIINLTIGISLTFLTPFVFGLITTLTEFKRIKASFIKKIWYSILFPIAFFIYLAAFLTALLKKKVVWKPIKHSDTKDIVQM</sequence>
<dbReference type="InterPro" id="IPR029044">
    <property type="entry name" value="Nucleotide-diphossugar_trans"/>
</dbReference>
<keyword evidence="5 7" id="KW-1133">Transmembrane helix</keyword>
<evidence type="ECO:0000256" key="2">
    <source>
        <dbReference type="ARBA" id="ARBA00022676"/>
    </source>
</evidence>
<comment type="subcellular location">
    <subcellularLocation>
        <location evidence="1">Membrane</location>
        <topology evidence="1">Multi-pass membrane protein</topology>
    </subcellularLocation>
</comment>
<dbReference type="SUPFAM" id="SSF53448">
    <property type="entry name" value="Nucleotide-diphospho-sugar transferases"/>
    <property type="match status" value="1"/>
</dbReference>
<dbReference type="Pfam" id="PF13632">
    <property type="entry name" value="Glyco_trans_2_3"/>
    <property type="match status" value="1"/>
</dbReference>
<dbReference type="PANTHER" id="PTHR43867">
    <property type="entry name" value="CELLULOSE SYNTHASE CATALYTIC SUBUNIT A [UDP-FORMING]"/>
    <property type="match status" value="1"/>
</dbReference>
<dbReference type="Gene3D" id="3.90.550.10">
    <property type="entry name" value="Spore Coat Polysaccharide Biosynthesis Protein SpsA, Chain A"/>
    <property type="match status" value="1"/>
</dbReference>
<feature type="transmembrane region" description="Helical" evidence="7">
    <location>
        <begin position="236"/>
        <end position="258"/>
    </location>
</feature>
<protein>
    <recommendedName>
        <fullName evidence="8">Glycosyltransferase 2-like domain-containing protein</fullName>
    </recommendedName>
</protein>
<evidence type="ECO:0000256" key="1">
    <source>
        <dbReference type="ARBA" id="ARBA00004141"/>
    </source>
</evidence>
<feature type="domain" description="Glycosyltransferase 2-like" evidence="8">
    <location>
        <begin position="3"/>
        <end position="179"/>
    </location>
</feature>
<dbReference type="GO" id="GO:0016757">
    <property type="term" value="F:glycosyltransferase activity"/>
    <property type="evidence" value="ECO:0007669"/>
    <property type="project" value="UniProtKB-KW"/>
</dbReference>
<dbReference type="GO" id="GO:0016020">
    <property type="term" value="C:membrane"/>
    <property type="evidence" value="ECO:0007669"/>
    <property type="project" value="UniProtKB-SubCell"/>
</dbReference>
<evidence type="ECO:0000313" key="9">
    <source>
        <dbReference type="EMBL" id="VEU60843.1"/>
    </source>
</evidence>
<dbReference type="InterPro" id="IPR050321">
    <property type="entry name" value="Glycosyltr_2/OpgH_subfam"/>
</dbReference>
<keyword evidence="6 7" id="KW-0472">Membrane</keyword>
<evidence type="ECO:0000256" key="5">
    <source>
        <dbReference type="ARBA" id="ARBA00022989"/>
    </source>
</evidence>
<dbReference type="RefSeq" id="WP_129687736.1">
    <property type="nucleotide sequence ID" value="NZ_LR214970.1"/>
</dbReference>
<reference evidence="9 10" key="1">
    <citation type="submission" date="2019-01" db="EMBL/GenBank/DDBJ databases">
        <authorList>
            <consortium name="Pathogen Informatics"/>
        </authorList>
    </citation>
    <scope>NUCLEOTIDE SEQUENCE [LARGE SCALE GENOMIC DNA]</scope>
    <source>
        <strain evidence="9 10">NCTC10122</strain>
    </source>
</reference>
<evidence type="ECO:0000313" key="10">
    <source>
        <dbReference type="Proteomes" id="UP000290942"/>
    </source>
</evidence>